<dbReference type="EMBL" id="LT594586">
    <property type="protein sequence ID" value="SCA48623.1"/>
    <property type="molecule type" value="Genomic_DNA"/>
</dbReference>
<dbReference type="Gene3D" id="6.10.280.180">
    <property type="entry name" value="Plasmodium RESA, N-terminal helical domain"/>
    <property type="match status" value="1"/>
</dbReference>
<dbReference type="Pfam" id="PF09687">
    <property type="entry name" value="PRESAN"/>
    <property type="match status" value="1"/>
</dbReference>
<feature type="chain" id="PRO_5008917200" evidence="1">
    <location>
        <begin position="33"/>
        <end position="239"/>
    </location>
</feature>
<evidence type="ECO:0000256" key="1">
    <source>
        <dbReference type="SAM" id="SignalP"/>
    </source>
</evidence>
<dbReference type="InterPro" id="IPR019111">
    <property type="entry name" value="PRESA_N"/>
</dbReference>
<gene>
    <name evidence="3" type="primary">PocGH01_05022000</name>
    <name evidence="3" type="ORF">POCGH01_05022000</name>
</gene>
<sequence length="239" mass="28988">MCKMEKTTFTLLLFSLLMYFFLFLMHPQNVTSVRVRPKSVKSKPNTIRARKLLESLSHMDYVSDENIPQNQIDNFFVYEPKNLLFKHRDFNIPSYLSDIKLLNVNSDSMIKLTKNEAFKEYYDYTIYLRRKCYKMMSSLFRKYTHLTNLKGIPKEYKMKYWMECEENLINDMKDIENTTADMFYYHIKNRNIWRINFVRFLRRCKKLWIGTMNSNKNKWIDILSDKINNHKSSTAYPGE</sequence>
<accession>A0A1D3KXS6</accession>
<feature type="domain" description="Plasmodium RESA N-terminal" evidence="2">
    <location>
        <begin position="110"/>
        <end position="219"/>
    </location>
</feature>
<proteinExistence type="predicted"/>
<protein>
    <submittedName>
        <fullName evidence="3">RAD protein</fullName>
    </submittedName>
</protein>
<feature type="signal peptide" evidence="1">
    <location>
        <begin position="1"/>
        <end position="32"/>
    </location>
</feature>
<name>A0A1D3KXS6_PLAOA</name>
<dbReference type="Proteomes" id="UP000242942">
    <property type="component" value="Chromosome 5"/>
</dbReference>
<organism evidence="3 4">
    <name type="scientific">Plasmodium ovale</name>
    <name type="common">malaria parasite P. ovale</name>
    <dbReference type="NCBI Taxonomy" id="36330"/>
    <lineage>
        <taxon>Eukaryota</taxon>
        <taxon>Sar</taxon>
        <taxon>Alveolata</taxon>
        <taxon>Apicomplexa</taxon>
        <taxon>Aconoidasida</taxon>
        <taxon>Haemosporida</taxon>
        <taxon>Plasmodiidae</taxon>
        <taxon>Plasmodium</taxon>
        <taxon>Plasmodium (Plasmodium)</taxon>
    </lineage>
</organism>
<evidence type="ECO:0000313" key="4">
    <source>
        <dbReference type="Proteomes" id="UP000242942"/>
    </source>
</evidence>
<keyword evidence="4" id="KW-1185">Reference proteome</keyword>
<evidence type="ECO:0000313" key="3">
    <source>
        <dbReference type="EMBL" id="SCA48623.1"/>
    </source>
</evidence>
<dbReference type="AlphaFoldDB" id="A0A1D3KXS6"/>
<dbReference type="InterPro" id="IPR044885">
    <property type="entry name" value="PRESA_N_sf"/>
</dbReference>
<dbReference type="OrthoDB" id="387679at2759"/>
<reference evidence="3 4" key="1">
    <citation type="submission" date="2016-06" db="EMBL/GenBank/DDBJ databases">
        <authorList>
            <consortium name="Pathogen Informatics"/>
        </authorList>
    </citation>
    <scope>NUCLEOTIDE SEQUENCE [LARGE SCALE GENOMIC DNA]</scope>
    <source>
        <strain evidence="3">PocGH01</strain>
    </source>
</reference>
<keyword evidence="1" id="KW-0732">Signal</keyword>
<evidence type="ECO:0000259" key="2">
    <source>
        <dbReference type="Pfam" id="PF09687"/>
    </source>
</evidence>
<dbReference type="VEuPathDB" id="PlasmoDB:PocGH01_05022000"/>